<name>A0A4Z2F899_9TELE</name>
<protein>
    <submittedName>
        <fullName evidence="1">Uncharacterized protein</fullName>
    </submittedName>
</protein>
<gene>
    <name evidence="1" type="ORF">EYF80_052445</name>
</gene>
<comment type="caution">
    <text evidence="1">The sequence shown here is derived from an EMBL/GenBank/DDBJ whole genome shotgun (WGS) entry which is preliminary data.</text>
</comment>
<dbReference type="Proteomes" id="UP000314294">
    <property type="component" value="Unassembled WGS sequence"/>
</dbReference>
<dbReference type="AlphaFoldDB" id="A0A4Z2F899"/>
<sequence>MEVGLTEARLLQKLLGMKAAIDTMADAFRTPTSSRRTPEEHLDRSADNVLEKEPDLHRYHGFDNPPYLTPPTVDPPYLIPPTLDPPYLIPPTVDPLYLIPLP</sequence>
<evidence type="ECO:0000313" key="1">
    <source>
        <dbReference type="EMBL" id="TNN37377.1"/>
    </source>
</evidence>
<dbReference type="EMBL" id="SRLO01001495">
    <property type="protein sequence ID" value="TNN37377.1"/>
    <property type="molecule type" value="Genomic_DNA"/>
</dbReference>
<proteinExistence type="predicted"/>
<keyword evidence="2" id="KW-1185">Reference proteome</keyword>
<organism evidence="1 2">
    <name type="scientific">Liparis tanakae</name>
    <name type="common">Tanaka's snailfish</name>
    <dbReference type="NCBI Taxonomy" id="230148"/>
    <lineage>
        <taxon>Eukaryota</taxon>
        <taxon>Metazoa</taxon>
        <taxon>Chordata</taxon>
        <taxon>Craniata</taxon>
        <taxon>Vertebrata</taxon>
        <taxon>Euteleostomi</taxon>
        <taxon>Actinopterygii</taxon>
        <taxon>Neopterygii</taxon>
        <taxon>Teleostei</taxon>
        <taxon>Neoteleostei</taxon>
        <taxon>Acanthomorphata</taxon>
        <taxon>Eupercaria</taxon>
        <taxon>Perciformes</taxon>
        <taxon>Cottioidei</taxon>
        <taxon>Cottales</taxon>
        <taxon>Liparidae</taxon>
        <taxon>Liparis</taxon>
    </lineage>
</organism>
<reference evidence="1 2" key="1">
    <citation type="submission" date="2019-03" db="EMBL/GenBank/DDBJ databases">
        <title>First draft genome of Liparis tanakae, snailfish: a comprehensive survey of snailfish specific genes.</title>
        <authorList>
            <person name="Kim W."/>
            <person name="Song I."/>
            <person name="Jeong J.-H."/>
            <person name="Kim D."/>
            <person name="Kim S."/>
            <person name="Ryu S."/>
            <person name="Song J.Y."/>
            <person name="Lee S.K."/>
        </authorList>
    </citation>
    <scope>NUCLEOTIDE SEQUENCE [LARGE SCALE GENOMIC DNA]</scope>
    <source>
        <tissue evidence="1">Muscle</tissue>
    </source>
</reference>
<evidence type="ECO:0000313" key="2">
    <source>
        <dbReference type="Proteomes" id="UP000314294"/>
    </source>
</evidence>
<accession>A0A4Z2F899</accession>